<accession>A0A4R6W846</accession>
<dbReference type="OrthoDB" id="9773582at2"/>
<organism evidence="3 4">
    <name type="scientific">Sphingobacterium yanglingense</name>
    <dbReference type="NCBI Taxonomy" id="1437280"/>
    <lineage>
        <taxon>Bacteria</taxon>
        <taxon>Pseudomonadati</taxon>
        <taxon>Bacteroidota</taxon>
        <taxon>Sphingobacteriia</taxon>
        <taxon>Sphingobacteriales</taxon>
        <taxon>Sphingobacteriaceae</taxon>
        <taxon>Sphingobacterium</taxon>
    </lineage>
</organism>
<evidence type="ECO:0000256" key="1">
    <source>
        <dbReference type="SAM" id="Phobius"/>
    </source>
</evidence>
<name>A0A4R6W846_9SPHI</name>
<reference evidence="3 4" key="1">
    <citation type="submission" date="2019-03" db="EMBL/GenBank/DDBJ databases">
        <title>Genomic Encyclopedia of Archaeal and Bacterial Type Strains, Phase II (KMG-II): from individual species to whole genera.</title>
        <authorList>
            <person name="Goeker M."/>
        </authorList>
    </citation>
    <scope>NUCLEOTIDE SEQUENCE [LARGE SCALE GENOMIC DNA]</scope>
    <source>
        <strain evidence="3 4">DSM 28353</strain>
    </source>
</reference>
<evidence type="ECO:0000313" key="3">
    <source>
        <dbReference type="EMBL" id="TDQ73432.1"/>
    </source>
</evidence>
<dbReference type="AlphaFoldDB" id="A0A4R6W846"/>
<gene>
    <name evidence="3" type="ORF">CLV99_4484</name>
</gene>
<keyword evidence="1" id="KW-0472">Membrane</keyword>
<keyword evidence="1" id="KW-0812">Transmembrane</keyword>
<feature type="transmembrane region" description="Helical" evidence="1">
    <location>
        <begin position="200"/>
        <end position="221"/>
    </location>
</feature>
<keyword evidence="1" id="KW-1133">Transmembrane helix</keyword>
<dbReference type="SUPFAM" id="SSF48317">
    <property type="entry name" value="Acid phosphatase/Vanadium-dependent haloperoxidase"/>
    <property type="match status" value="1"/>
</dbReference>
<dbReference type="RefSeq" id="WP_133586609.1">
    <property type="nucleotide sequence ID" value="NZ_SNYV01000019.1"/>
</dbReference>
<evidence type="ECO:0000259" key="2">
    <source>
        <dbReference type="SMART" id="SM00014"/>
    </source>
</evidence>
<dbReference type="InterPro" id="IPR000326">
    <property type="entry name" value="PAP2/HPO"/>
</dbReference>
<comment type="caution">
    <text evidence="3">The sequence shown here is derived from an EMBL/GenBank/DDBJ whole genome shotgun (WGS) entry which is preliminary data.</text>
</comment>
<dbReference type="Pfam" id="PF01569">
    <property type="entry name" value="PAP2"/>
    <property type="match status" value="1"/>
</dbReference>
<sequence length="256" mass="28593">MILRVLFFVYTISSYNLSFGLDSLRNEVLRDSNNVTSDIYRLSPKKLILPSGLIAAGAISFAIPAMKKWDLGIRQEVAEHNLTRTALDDYTQYVPGAMVYGLNLFGVKGRHSLGDRTIIYASSQLIAAAIVTPAKSWIGEERPDGSNRKSFPSGHAATAFSNAHFLYREYRDSNTLLSLAGYPFAIFTGVYRVVNNKHWMTDIVAGAGVGILSTELAYWIYPKVSTLLNKKNGNTQRMVMPYYQSQKIGVSYYMVF</sequence>
<dbReference type="Proteomes" id="UP000295292">
    <property type="component" value="Unassembled WGS sequence"/>
</dbReference>
<evidence type="ECO:0000313" key="4">
    <source>
        <dbReference type="Proteomes" id="UP000295292"/>
    </source>
</evidence>
<keyword evidence="4" id="KW-1185">Reference proteome</keyword>
<dbReference type="SMART" id="SM00014">
    <property type="entry name" value="acidPPc"/>
    <property type="match status" value="1"/>
</dbReference>
<proteinExistence type="predicted"/>
<dbReference type="EMBL" id="SNYV01000019">
    <property type="protein sequence ID" value="TDQ73432.1"/>
    <property type="molecule type" value="Genomic_DNA"/>
</dbReference>
<feature type="transmembrane region" description="Helical" evidence="1">
    <location>
        <begin position="47"/>
        <end position="66"/>
    </location>
</feature>
<feature type="domain" description="Phosphatidic acid phosphatase type 2/haloperoxidase" evidence="2">
    <location>
        <begin position="117"/>
        <end position="218"/>
    </location>
</feature>
<protein>
    <submittedName>
        <fullName evidence="3">PAP2 superfamily protein</fullName>
    </submittedName>
</protein>
<dbReference type="Gene3D" id="1.20.144.10">
    <property type="entry name" value="Phosphatidic acid phosphatase type 2/haloperoxidase"/>
    <property type="match status" value="1"/>
</dbReference>
<feature type="transmembrane region" description="Helical" evidence="1">
    <location>
        <begin position="176"/>
        <end position="194"/>
    </location>
</feature>
<dbReference type="CDD" id="cd03394">
    <property type="entry name" value="PAP2_like_5"/>
    <property type="match status" value="1"/>
</dbReference>
<dbReference type="InterPro" id="IPR036938">
    <property type="entry name" value="PAP2/HPO_sf"/>
</dbReference>